<gene>
    <name evidence="2" type="ORF">SAMEA4873656_02243</name>
</gene>
<evidence type="ECO:0000313" key="2">
    <source>
        <dbReference type="EMBL" id="VGM05576.1"/>
    </source>
</evidence>
<dbReference type="InterPro" id="IPR001173">
    <property type="entry name" value="Glyco_trans_2-like"/>
</dbReference>
<feature type="domain" description="Glycosyltransferase 2-like" evidence="1">
    <location>
        <begin position="7"/>
        <end position="177"/>
    </location>
</feature>
<name>A0A486RU63_KLEPN</name>
<dbReference type="GO" id="GO:0016740">
    <property type="term" value="F:transferase activity"/>
    <property type="evidence" value="ECO:0007669"/>
    <property type="project" value="UniProtKB-KW"/>
</dbReference>
<dbReference type="Pfam" id="PF00535">
    <property type="entry name" value="Glycos_transf_2"/>
    <property type="match status" value="1"/>
</dbReference>
<keyword evidence="2" id="KW-0808">Transferase</keyword>
<dbReference type="Gene3D" id="3.90.550.10">
    <property type="entry name" value="Spore Coat Polysaccharide Biosynthesis Protein SpsA, Chain A"/>
    <property type="match status" value="1"/>
</dbReference>
<dbReference type="SUPFAM" id="SSF53448">
    <property type="entry name" value="Nucleotide-diphospho-sugar transferases"/>
    <property type="match status" value="1"/>
</dbReference>
<proteinExistence type="predicted"/>
<dbReference type="AlphaFoldDB" id="A0A486RU63"/>
<reference evidence="2" key="1">
    <citation type="submission" date="2019-03" db="EMBL/GenBank/DDBJ databases">
        <authorList>
            <consortium name="Pathogen Informatics"/>
        </authorList>
    </citation>
    <scope>NUCLEOTIDE SEQUENCE</scope>
    <source>
        <strain evidence="2">5012STDY7626466</strain>
    </source>
</reference>
<organism evidence="2">
    <name type="scientific">Klebsiella pneumoniae</name>
    <dbReference type="NCBI Taxonomy" id="573"/>
    <lineage>
        <taxon>Bacteria</taxon>
        <taxon>Pseudomonadati</taxon>
        <taxon>Pseudomonadota</taxon>
        <taxon>Gammaproteobacteria</taxon>
        <taxon>Enterobacterales</taxon>
        <taxon>Enterobacteriaceae</taxon>
        <taxon>Klebsiella/Raoultella group</taxon>
        <taxon>Klebsiella</taxon>
        <taxon>Klebsiella pneumoniae complex</taxon>
    </lineage>
</organism>
<dbReference type="EMBL" id="CAAHCZ010000003">
    <property type="protein sequence ID" value="VGM05576.1"/>
    <property type="molecule type" value="Genomic_DNA"/>
</dbReference>
<accession>A0A486RU63</accession>
<dbReference type="CDD" id="cd00761">
    <property type="entry name" value="Glyco_tranf_GTA_type"/>
    <property type="match status" value="1"/>
</dbReference>
<sequence>MEDITVSAVIPTIGRDSVFKTIESVLKQEIPVNEIVLCYDGDDFDVFERKVSERLPGRENIKIINCGPFNGGNNARQTGIENSNSSYIALLDDDDEWLSHHTQEFIHAIKDKITFADFIFYSSGVFLIEDGLKIGERPGRMKINNESFSEYIFVKKSFNWESGFIQSSIMIFSRALAEAIPFDKSLRFHQDIDWILKVQRALLNKSDFG</sequence>
<evidence type="ECO:0000259" key="1">
    <source>
        <dbReference type="Pfam" id="PF00535"/>
    </source>
</evidence>
<dbReference type="InterPro" id="IPR029044">
    <property type="entry name" value="Nucleotide-diphossugar_trans"/>
</dbReference>
<protein>
    <submittedName>
        <fullName evidence="2">Family 2 glycosyl transferase</fullName>
    </submittedName>
</protein>